<gene>
    <name evidence="2" type="ORF">METZ01_LOCUS155883</name>
</gene>
<feature type="compositionally biased region" description="Polar residues" evidence="1">
    <location>
        <begin position="121"/>
        <end position="130"/>
    </location>
</feature>
<proteinExistence type="predicted"/>
<reference evidence="2" key="1">
    <citation type="submission" date="2018-05" db="EMBL/GenBank/DDBJ databases">
        <authorList>
            <person name="Lanie J.A."/>
            <person name="Ng W.-L."/>
            <person name="Kazmierczak K.M."/>
            <person name="Andrzejewski T.M."/>
            <person name="Davidsen T.M."/>
            <person name="Wayne K.J."/>
            <person name="Tettelin H."/>
            <person name="Glass J.I."/>
            <person name="Rusch D."/>
            <person name="Podicherti R."/>
            <person name="Tsui H.-C.T."/>
            <person name="Winkler M.E."/>
        </authorList>
    </citation>
    <scope>NUCLEOTIDE SEQUENCE</scope>
</reference>
<dbReference type="Gene3D" id="2.60.120.620">
    <property type="entry name" value="q2cbj1_9rhob like domain"/>
    <property type="match status" value="1"/>
</dbReference>
<accession>A0A382ANP4</accession>
<feature type="region of interest" description="Disordered" evidence="1">
    <location>
        <begin position="102"/>
        <end position="130"/>
    </location>
</feature>
<evidence type="ECO:0008006" key="3">
    <source>
        <dbReference type="Google" id="ProtNLM"/>
    </source>
</evidence>
<sequence>MLTQSQKQEFYRNGFLKVAGVVPRLMVDAARQSINHSIGSIGKHQANEERYLAPAFCSELKENLVLTDLFNRTPVMRVAEALMGSDNVIPCSGAQIALRFPSQPGSEATKPGGHLDGLGNGSNSMAKGVY</sequence>
<feature type="non-terminal residue" evidence="2">
    <location>
        <position position="130"/>
    </location>
</feature>
<dbReference type="EMBL" id="UINC01026135">
    <property type="protein sequence ID" value="SVB03029.1"/>
    <property type="molecule type" value="Genomic_DNA"/>
</dbReference>
<evidence type="ECO:0000313" key="2">
    <source>
        <dbReference type="EMBL" id="SVB03029.1"/>
    </source>
</evidence>
<protein>
    <recommendedName>
        <fullName evidence="3">Phytanoyl-CoA dioxygenase</fullName>
    </recommendedName>
</protein>
<organism evidence="2">
    <name type="scientific">marine metagenome</name>
    <dbReference type="NCBI Taxonomy" id="408172"/>
    <lineage>
        <taxon>unclassified sequences</taxon>
        <taxon>metagenomes</taxon>
        <taxon>ecological metagenomes</taxon>
    </lineage>
</organism>
<name>A0A382ANP4_9ZZZZ</name>
<dbReference type="AlphaFoldDB" id="A0A382ANP4"/>
<evidence type="ECO:0000256" key="1">
    <source>
        <dbReference type="SAM" id="MobiDB-lite"/>
    </source>
</evidence>
<dbReference type="SUPFAM" id="SSF51197">
    <property type="entry name" value="Clavaminate synthase-like"/>
    <property type="match status" value="1"/>
</dbReference>